<dbReference type="AlphaFoldDB" id="A0A7V7QLA9"/>
<feature type="compositionally biased region" description="Basic and acidic residues" evidence="1">
    <location>
        <begin position="15"/>
        <end position="59"/>
    </location>
</feature>
<dbReference type="OrthoDB" id="9792479at2"/>
<dbReference type="Proteomes" id="UP000461768">
    <property type="component" value="Unassembled WGS sequence"/>
</dbReference>
<gene>
    <name evidence="2" type="ORF">F7O84_08745</name>
</gene>
<proteinExistence type="predicted"/>
<name>A0A7V7QLA9_9FIRM</name>
<reference evidence="2 3" key="2">
    <citation type="submission" date="2020-02" db="EMBL/GenBank/DDBJ databases">
        <title>Candidatus Galacturonibacter soehngenii shows hetero-acetogenic catabolism of galacturonic acid but lacks a canonical carbon monoxide dehydrogenase/acetyl-CoA synthase complex.</title>
        <authorList>
            <person name="Diender M."/>
            <person name="Stouten G.R."/>
            <person name="Petersen J.F."/>
            <person name="Nielsen P.H."/>
            <person name="Dueholm M.S."/>
            <person name="Pronk J.T."/>
            <person name="Van Loosdrecht M.C.M."/>
        </authorList>
    </citation>
    <scope>NUCLEOTIDE SEQUENCE [LARGE SCALE GENOMIC DNA]</scope>
    <source>
        <strain evidence="2">GalUA</strain>
    </source>
</reference>
<organism evidence="2 3">
    <name type="scientific">Candidatus Galacturonatibacter soehngenii</name>
    <dbReference type="NCBI Taxonomy" id="2307010"/>
    <lineage>
        <taxon>Bacteria</taxon>
        <taxon>Bacillati</taxon>
        <taxon>Bacillota</taxon>
        <taxon>Clostridia</taxon>
        <taxon>Lachnospirales</taxon>
        <taxon>Lachnospiraceae</taxon>
        <taxon>Candidatus Galacturonatibacter</taxon>
    </lineage>
</organism>
<evidence type="ECO:0000313" key="2">
    <source>
        <dbReference type="EMBL" id="KAB1438713.1"/>
    </source>
</evidence>
<sequence>MVTQEEYNAVNSDLTDAKNDLKDIQKQISNEKEAVKESEPPTVEENKEDSATDHEKENSDNATSTETFIEGSASESITVTFNITPGMSSEAISKLLEEKGIIPDASEFNQYVIDTGNVNNLQIGEYEVKSGESYDTIMGKLTKSE</sequence>
<keyword evidence="3" id="KW-1185">Reference proteome</keyword>
<reference evidence="2 3" key="1">
    <citation type="submission" date="2019-09" db="EMBL/GenBank/DDBJ databases">
        <authorList>
            <person name="Valk L.C."/>
        </authorList>
    </citation>
    <scope>NUCLEOTIDE SEQUENCE [LARGE SCALE GENOMIC DNA]</scope>
    <source>
        <strain evidence="2">GalUA</strain>
    </source>
</reference>
<protein>
    <submittedName>
        <fullName evidence="2">Endolytic transglycosylase MltG</fullName>
    </submittedName>
</protein>
<feature type="compositionally biased region" description="Polar residues" evidence="1">
    <location>
        <begin position="60"/>
        <end position="71"/>
    </location>
</feature>
<dbReference type="Gene3D" id="3.30.1490.480">
    <property type="entry name" value="Endolytic murein transglycosylase"/>
    <property type="match status" value="1"/>
</dbReference>
<evidence type="ECO:0000313" key="3">
    <source>
        <dbReference type="Proteomes" id="UP000461768"/>
    </source>
</evidence>
<comment type="caution">
    <text evidence="2">The sequence shown here is derived from an EMBL/GenBank/DDBJ whole genome shotgun (WGS) entry which is preliminary data.</text>
</comment>
<accession>A0A7V7QLA9</accession>
<dbReference type="EMBL" id="WAGX01000005">
    <property type="protein sequence ID" value="KAB1438713.1"/>
    <property type="molecule type" value="Genomic_DNA"/>
</dbReference>
<feature type="compositionally biased region" description="Polar residues" evidence="1">
    <location>
        <begin position="1"/>
        <end position="14"/>
    </location>
</feature>
<feature type="region of interest" description="Disordered" evidence="1">
    <location>
        <begin position="1"/>
        <end position="71"/>
    </location>
</feature>
<evidence type="ECO:0000256" key="1">
    <source>
        <dbReference type="SAM" id="MobiDB-lite"/>
    </source>
</evidence>